<dbReference type="AlphaFoldDB" id="G3H9X6"/>
<dbReference type="Proteomes" id="UP000001075">
    <property type="component" value="Unassembled WGS sequence"/>
</dbReference>
<dbReference type="EMBL" id="JH000239">
    <property type="protein sequence ID" value="EGV95726.1"/>
    <property type="molecule type" value="Genomic_DNA"/>
</dbReference>
<reference evidence="2" key="1">
    <citation type="journal article" date="2011" name="Nat. Biotechnol.">
        <title>The genomic sequence of the Chinese hamster ovary (CHO)-K1 cell line.</title>
        <authorList>
            <person name="Xu X."/>
            <person name="Nagarajan H."/>
            <person name="Lewis N.E."/>
            <person name="Pan S."/>
            <person name="Cai Z."/>
            <person name="Liu X."/>
            <person name="Chen W."/>
            <person name="Xie M."/>
            <person name="Wang W."/>
            <person name="Hammond S."/>
            <person name="Andersen M.R."/>
            <person name="Neff N."/>
            <person name="Passarelli B."/>
            <person name="Koh W."/>
            <person name="Fan H.C."/>
            <person name="Wang J."/>
            <person name="Gui Y."/>
            <person name="Lee K.H."/>
            <person name="Betenbaugh M.J."/>
            <person name="Quake S.R."/>
            <person name="Famili I."/>
            <person name="Palsson B.O."/>
            <person name="Wang J."/>
        </authorList>
    </citation>
    <scope>NUCLEOTIDE SEQUENCE [LARGE SCALE GENOMIC DNA]</scope>
    <source>
        <strain evidence="2">CHO K1 cell line</strain>
    </source>
</reference>
<gene>
    <name evidence="1" type="ORF">I79_007207</name>
</gene>
<dbReference type="InParanoid" id="G3H9X6"/>
<name>G3H9X6_CRIGR</name>
<accession>G3H9X6</accession>
<sequence length="68" mass="7712">MGFSEWEGTLSSSVALPSNFSDEESEIWKSLTFSRSHSTSVSSNNYIPIWGKWLSLKKSLFFEEKVSS</sequence>
<protein>
    <submittedName>
        <fullName evidence="1">Uncharacterized protein</fullName>
    </submittedName>
</protein>
<evidence type="ECO:0000313" key="1">
    <source>
        <dbReference type="EMBL" id="EGV95726.1"/>
    </source>
</evidence>
<organism evidence="1 2">
    <name type="scientific">Cricetulus griseus</name>
    <name type="common">Chinese hamster</name>
    <name type="synonym">Cricetulus barabensis griseus</name>
    <dbReference type="NCBI Taxonomy" id="10029"/>
    <lineage>
        <taxon>Eukaryota</taxon>
        <taxon>Metazoa</taxon>
        <taxon>Chordata</taxon>
        <taxon>Craniata</taxon>
        <taxon>Vertebrata</taxon>
        <taxon>Euteleostomi</taxon>
        <taxon>Mammalia</taxon>
        <taxon>Eutheria</taxon>
        <taxon>Euarchontoglires</taxon>
        <taxon>Glires</taxon>
        <taxon>Rodentia</taxon>
        <taxon>Myomorpha</taxon>
        <taxon>Muroidea</taxon>
        <taxon>Cricetidae</taxon>
        <taxon>Cricetinae</taxon>
        <taxon>Cricetulus</taxon>
    </lineage>
</organism>
<proteinExistence type="predicted"/>
<evidence type="ECO:0000313" key="2">
    <source>
        <dbReference type="Proteomes" id="UP000001075"/>
    </source>
</evidence>